<dbReference type="PROSITE" id="PS51355">
    <property type="entry name" value="GLUTATHIONE_PEROXID_3"/>
    <property type="match status" value="1"/>
</dbReference>
<evidence type="ECO:0000313" key="5">
    <source>
        <dbReference type="EMBL" id="MFC4308202.1"/>
    </source>
</evidence>
<dbReference type="RefSeq" id="WP_380595137.1">
    <property type="nucleotide sequence ID" value="NZ_JBHSDU010000001.1"/>
</dbReference>
<comment type="caution">
    <text evidence="5">The sequence shown here is derived from an EMBL/GenBank/DDBJ whole genome shotgun (WGS) entry which is preliminary data.</text>
</comment>
<dbReference type="PANTHER" id="PTHR11592">
    <property type="entry name" value="GLUTATHIONE PEROXIDASE"/>
    <property type="match status" value="1"/>
</dbReference>
<comment type="similarity">
    <text evidence="1 4">Belongs to the glutathione peroxidase family.</text>
</comment>
<evidence type="ECO:0000256" key="1">
    <source>
        <dbReference type="ARBA" id="ARBA00006926"/>
    </source>
</evidence>
<proteinExistence type="inferred from homology"/>
<dbReference type="InterPro" id="IPR029759">
    <property type="entry name" value="GPX_AS"/>
</dbReference>
<dbReference type="Pfam" id="PF00255">
    <property type="entry name" value="GSHPx"/>
    <property type="match status" value="1"/>
</dbReference>
<dbReference type="Proteomes" id="UP001595904">
    <property type="component" value="Unassembled WGS sequence"/>
</dbReference>
<reference evidence="6" key="1">
    <citation type="journal article" date="2019" name="Int. J. Syst. Evol. Microbiol.">
        <title>The Global Catalogue of Microorganisms (GCM) 10K type strain sequencing project: providing services to taxonomists for standard genome sequencing and annotation.</title>
        <authorList>
            <consortium name="The Broad Institute Genomics Platform"/>
            <consortium name="The Broad Institute Genome Sequencing Center for Infectious Disease"/>
            <person name="Wu L."/>
            <person name="Ma J."/>
        </authorList>
    </citation>
    <scope>NUCLEOTIDE SEQUENCE [LARGE SCALE GENOMIC DNA]</scope>
    <source>
        <strain evidence="6">CGMCC 1.10759</strain>
    </source>
</reference>
<dbReference type="InterPro" id="IPR036249">
    <property type="entry name" value="Thioredoxin-like_sf"/>
</dbReference>
<dbReference type="GO" id="GO:0004601">
    <property type="term" value="F:peroxidase activity"/>
    <property type="evidence" value="ECO:0007669"/>
    <property type="project" value="UniProtKB-KW"/>
</dbReference>
<evidence type="ECO:0000313" key="6">
    <source>
        <dbReference type="Proteomes" id="UP001595904"/>
    </source>
</evidence>
<dbReference type="PIRSF" id="PIRSF000303">
    <property type="entry name" value="Glutathion_perox"/>
    <property type="match status" value="1"/>
</dbReference>
<dbReference type="PROSITE" id="PS00460">
    <property type="entry name" value="GLUTATHIONE_PEROXID_1"/>
    <property type="match status" value="1"/>
</dbReference>
<sequence length="181" mass="19777">MSNLYDIPVKRIEGTDATLAAYRGKVLLVVNVASKCGLTPQYEGLEKLYQDKRAQGLEVLGFPANNFKEQEPGSDAEISQFCSLTYDVHFPLFSKISVKGADQHPLYAALTRAQPAATGDGPFRERLKGYGIDTGAPGDVLWNFEKFLVNRQGQVVARFAPDTTANDPALLQAIDAELAKK</sequence>
<dbReference type="SUPFAM" id="SSF52833">
    <property type="entry name" value="Thioredoxin-like"/>
    <property type="match status" value="1"/>
</dbReference>
<dbReference type="PANTHER" id="PTHR11592:SF40">
    <property type="entry name" value="THIOREDOXIN_GLUTATHIONE PEROXIDASE BTUE"/>
    <property type="match status" value="1"/>
</dbReference>
<dbReference type="EMBL" id="JBHSDU010000001">
    <property type="protein sequence ID" value="MFC4308202.1"/>
    <property type="molecule type" value="Genomic_DNA"/>
</dbReference>
<keyword evidence="2 4" id="KW-0575">Peroxidase</keyword>
<name>A0ABV8SMV2_9GAMM</name>
<evidence type="ECO:0000256" key="2">
    <source>
        <dbReference type="ARBA" id="ARBA00022559"/>
    </source>
</evidence>
<accession>A0ABV8SMV2</accession>
<keyword evidence="6" id="KW-1185">Reference proteome</keyword>
<organism evidence="5 6">
    <name type="scientific">Steroidobacter flavus</name>
    <dbReference type="NCBI Taxonomy" id="1842136"/>
    <lineage>
        <taxon>Bacteria</taxon>
        <taxon>Pseudomonadati</taxon>
        <taxon>Pseudomonadota</taxon>
        <taxon>Gammaproteobacteria</taxon>
        <taxon>Steroidobacterales</taxon>
        <taxon>Steroidobacteraceae</taxon>
        <taxon>Steroidobacter</taxon>
    </lineage>
</organism>
<dbReference type="CDD" id="cd00340">
    <property type="entry name" value="GSH_Peroxidase"/>
    <property type="match status" value="1"/>
</dbReference>
<dbReference type="Gene3D" id="3.40.30.10">
    <property type="entry name" value="Glutaredoxin"/>
    <property type="match status" value="1"/>
</dbReference>
<keyword evidence="3 4" id="KW-0560">Oxidoreductase</keyword>
<protein>
    <recommendedName>
        <fullName evidence="4">Glutathione peroxidase</fullName>
    </recommendedName>
</protein>
<evidence type="ECO:0000256" key="4">
    <source>
        <dbReference type="RuleBase" id="RU000499"/>
    </source>
</evidence>
<dbReference type="PRINTS" id="PR01011">
    <property type="entry name" value="GLUTPROXDASE"/>
</dbReference>
<gene>
    <name evidence="5" type="ORF">ACFPN2_03820</name>
</gene>
<dbReference type="InterPro" id="IPR000889">
    <property type="entry name" value="Glutathione_peroxidase"/>
</dbReference>
<evidence type="ECO:0000256" key="3">
    <source>
        <dbReference type="ARBA" id="ARBA00023002"/>
    </source>
</evidence>